<accession>A0A0E0ND05</accession>
<sequence>MAPSPDLGCRSAFSYGAVPGPHRTWSASWLRSLATRGKACAPANSYRLRHDCQLNAAERRSPRSWSPVRFEFEGGASSKPE</sequence>
<keyword evidence="2" id="KW-1185">Reference proteome</keyword>
<reference evidence="1" key="2">
    <citation type="submission" date="2015-06" db="UniProtKB">
        <authorList>
            <consortium name="EnsemblPlants"/>
        </authorList>
    </citation>
    <scope>IDENTIFICATION</scope>
</reference>
<dbReference type="Proteomes" id="UP000008022">
    <property type="component" value="Unassembled WGS sequence"/>
</dbReference>
<name>A0A0E0ND05_ORYRU</name>
<dbReference type="AlphaFoldDB" id="A0A0E0ND05"/>
<dbReference type="Gramene" id="ORUFI02G12200.1">
    <property type="protein sequence ID" value="ORUFI02G12200.1"/>
    <property type="gene ID" value="ORUFI02G12200"/>
</dbReference>
<dbReference type="EnsemblPlants" id="ORUFI02G12200.1">
    <property type="protein sequence ID" value="ORUFI02G12200.1"/>
    <property type="gene ID" value="ORUFI02G12200"/>
</dbReference>
<protein>
    <submittedName>
        <fullName evidence="1">Uncharacterized protein</fullName>
    </submittedName>
</protein>
<evidence type="ECO:0000313" key="1">
    <source>
        <dbReference type="EnsemblPlants" id="ORUFI02G12200.1"/>
    </source>
</evidence>
<reference evidence="2" key="1">
    <citation type="submission" date="2013-06" db="EMBL/GenBank/DDBJ databases">
        <authorList>
            <person name="Zhao Q."/>
        </authorList>
    </citation>
    <scope>NUCLEOTIDE SEQUENCE</scope>
    <source>
        <strain evidence="2">cv. W1943</strain>
    </source>
</reference>
<organism evidence="1 2">
    <name type="scientific">Oryza rufipogon</name>
    <name type="common">Brownbeard rice</name>
    <name type="synonym">Asian wild rice</name>
    <dbReference type="NCBI Taxonomy" id="4529"/>
    <lineage>
        <taxon>Eukaryota</taxon>
        <taxon>Viridiplantae</taxon>
        <taxon>Streptophyta</taxon>
        <taxon>Embryophyta</taxon>
        <taxon>Tracheophyta</taxon>
        <taxon>Spermatophyta</taxon>
        <taxon>Magnoliopsida</taxon>
        <taxon>Liliopsida</taxon>
        <taxon>Poales</taxon>
        <taxon>Poaceae</taxon>
        <taxon>BOP clade</taxon>
        <taxon>Oryzoideae</taxon>
        <taxon>Oryzeae</taxon>
        <taxon>Oryzinae</taxon>
        <taxon>Oryza</taxon>
    </lineage>
</organism>
<evidence type="ECO:0000313" key="2">
    <source>
        <dbReference type="Proteomes" id="UP000008022"/>
    </source>
</evidence>
<proteinExistence type="predicted"/>
<dbReference type="HOGENOM" id="CLU_2578036_0_0_1"/>